<evidence type="ECO:0000313" key="21">
    <source>
        <dbReference type="Proteomes" id="UP001144612"/>
    </source>
</evidence>
<keyword evidence="15 19" id="KW-0472">Membrane</keyword>
<proteinExistence type="inferred from homology"/>
<feature type="transmembrane region" description="Helical" evidence="19">
    <location>
        <begin position="102"/>
        <end position="121"/>
    </location>
</feature>
<feature type="transmembrane region" description="Helical" evidence="19">
    <location>
        <begin position="249"/>
        <end position="266"/>
    </location>
</feature>
<feature type="transmembrane region" description="Helical" evidence="19">
    <location>
        <begin position="198"/>
        <end position="221"/>
    </location>
</feature>
<evidence type="ECO:0000256" key="9">
    <source>
        <dbReference type="ARBA" id="ARBA00022516"/>
    </source>
</evidence>
<evidence type="ECO:0000256" key="6">
    <source>
        <dbReference type="ARBA" id="ARBA00012487"/>
    </source>
</evidence>
<evidence type="ECO:0000313" key="20">
    <source>
        <dbReference type="EMBL" id="MCY6958263.1"/>
    </source>
</evidence>
<keyword evidence="11 18" id="KW-0812">Transmembrane</keyword>
<evidence type="ECO:0000256" key="5">
    <source>
        <dbReference type="ARBA" id="ARBA00010185"/>
    </source>
</evidence>
<reference evidence="20" key="1">
    <citation type="submission" date="2022-12" db="EMBL/GenBank/DDBJ databases">
        <title>Clostridium sp. nov., isolated from industrial wastewater.</title>
        <authorList>
            <person name="Jiayan W."/>
        </authorList>
    </citation>
    <scope>NUCLEOTIDE SEQUENCE</scope>
    <source>
        <strain evidence="20">ZC22-4</strain>
    </source>
</reference>
<keyword evidence="13 19" id="KW-1133">Transmembrane helix</keyword>
<comment type="pathway">
    <text evidence="3 18">Phospholipid metabolism; CDP-diacylglycerol biosynthesis; CDP-diacylglycerol from sn-glycerol 3-phosphate: step 3/3.</text>
</comment>
<dbReference type="PANTHER" id="PTHR46382:SF1">
    <property type="entry name" value="PHOSPHATIDATE CYTIDYLYLTRANSFERASE"/>
    <property type="match status" value="1"/>
</dbReference>
<evidence type="ECO:0000256" key="10">
    <source>
        <dbReference type="ARBA" id="ARBA00022679"/>
    </source>
</evidence>
<evidence type="ECO:0000256" key="17">
    <source>
        <dbReference type="ARBA" id="ARBA00023264"/>
    </source>
</evidence>
<feature type="transmembrane region" description="Helical" evidence="19">
    <location>
        <begin position="6"/>
        <end position="27"/>
    </location>
</feature>
<keyword evidence="8" id="KW-1003">Cell membrane</keyword>
<evidence type="ECO:0000256" key="15">
    <source>
        <dbReference type="ARBA" id="ARBA00023136"/>
    </source>
</evidence>
<evidence type="ECO:0000256" key="14">
    <source>
        <dbReference type="ARBA" id="ARBA00023098"/>
    </source>
</evidence>
<evidence type="ECO:0000256" key="12">
    <source>
        <dbReference type="ARBA" id="ARBA00022695"/>
    </source>
</evidence>
<evidence type="ECO:0000256" key="18">
    <source>
        <dbReference type="RuleBase" id="RU003938"/>
    </source>
</evidence>
<evidence type="ECO:0000256" key="16">
    <source>
        <dbReference type="ARBA" id="ARBA00023209"/>
    </source>
</evidence>
<feature type="transmembrane region" description="Helical" evidence="19">
    <location>
        <begin position="133"/>
        <end position="152"/>
    </location>
</feature>
<dbReference type="PROSITE" id="PS01315">
    <property type="entry name" value="CDS"/>
    <property type="match status" value="1"/>
</dbReference>
<gene>
    <name evidence="20" type="ORF">OW729_06560</name>
</gene>
<dbReference type="RefSeq" id="WP_268060678.1">
    <property type="nucleotide sequence ID" value="NZ_JAPQFJ010000005.1"/>
</dbReference>
<keyword evidence="9" id="KW-0444">Lipid biosynthesis</keyword>
<keyword evidence="16" id="KW-0594">Phospholipid biosynthesis</keyword>
<dbReference type="Pfam" id="PF01148">
    <property type="entry name" value="CTP_transf_1"/>
    <property type="match status" value="1"/>
</dbReference>
<evidence type="ECO:0000256" key="19">
    <source>
        <dbReference type="SAM" id="Phobius"/>
    </source>
</evidence>
<keyword evidence="17" id="KW-1208">Phospholipid metabolism</keyword>
<keyword evidence="21" id="KW-1185">Reference proteome</keyword>
<sequence>MNKRYLGAVLLSPLIIVLFAGGVYLKYVVMFLSLMGMYEFFKIVQSKGIRPISGICYLVCIIYYVFFIGKDPTNYKNVFSILVIAMIIMLCIPIISEEYSFIDVAITIFGFLYIAVLLSFIVQVNKKHFGNYLVWLIFISSWLCDTSAYYVGKYFGKNKLCPRISPKKTIEGSIGGLLGSTISCGLYGAFIISKGVNIPLYNFYLIGIICGVLGQFGDLVASSIKRHTGVKDFGDVIPGHGGILDRFDSILFASAVVYYYIIIILGM</sequence>
<comment type="pathway">
    <text evidence="4">Lipid metabolism.</text>
</comment>
<feature type="transmembrane region" description="Helical" evidence="19">
    <location>
        <begin position="173"/>
        <end position="192"/>
    </location>
</feature>
<dbReference type="Proteomes" id="UP001144612">
    <property type="component" value="Unassembled WGS sequence"/>
</dbReference>
<evidence type="ECO:0000256" key="3">
    <source>
        <dbReference type="ARBA" id="ARBA00005119"/>
    </source>
</evidence>
<feature type="transmembrane region" description="Helical" evidence="19">
    <location>
        <begin position="78"/>
        <end position="95"/>
    </location>
</feature>
<evidence type="ECO:0000256" key="13">
    <source>
        <dbReference type="ARBA" id="ARBA00022989"/>
    </source>
</evidence>
<dbReference type="InterPro" id="IPR000374">
    <property type="entry name" value="PC_trans"/>
</dbReference>
<dbReference type="PANTHER" id="PTHR46382">
    <property type="entry name" value="PHOSPHATIDATE CYTIDYLYLTRANSFERASE"/>
    <property type="match status" value="1"/>
</dbReference>
<keyword evidence="12 18" id="KW-0548">Nucleotidyltransferase</keyword>
<accession>A0ABT4D9F1</accession>
<dbReference type="EC" id="2.7.7.41" evidence="6 18"/>
<feature type="transmembrane region" description="Helical" evidence="19">
    <location>
        <begin position="48"/>
        <end position="66"/>
    </location>
</feature>
<protein>
    <recommendedName>
        <fullName evidence="7 18">Phosphatidate cytidylyltransferase</fullName>
        <ecNumber evidence="6 18">2.7.7.41</ecNumber>
    </recommendedName>
</protein>
<evidence type="ECO:0000256" key="8">
    <source>
        <dbReference type="ARBA" id="ARBA00022475"/>
    </source>
</evidence>
<comment type="subcellular location">
    <subcellularLocation>
        <location evidence="2">Cell membrane</location>
        <topology evidence="2">Multi-pass membrane protein</topology>
    </subcellularLocation>
</comment>
<evidence type="ECO:0000256" key="7">
    <source>
        <dbReference type="ARBA" id="ARBA00019373"/>
    </source>
</evidence>
<name>A0ABT4D9F1_9CLOT</name>
<organism evidence="20 21">
    <name type="scientific">Clostridium brassicae</name>
    <dbReference type="NCBI Taxonomy" id="2999072"/>
    <lineage>
        <taxon>Bacteria</taxon>
        <taxon>Bacillati</taxon>
        <taxon>Bacillota</taxon>
        <taxon>Clostridia</taxon>
        <taxon>Eubacteriales</taxon>
        <taxon>Clostridiaceae</taxon>
        <taxon>Clostridium</taxon>
    </lineage>
</organism>
<dbReference type="GO" id="GO:0016779">
    <property type="term" value="F:nucleotidyltransferase activity"/>
    <property type="evidence" value="ECO:0007669"/>
    <property type="project" value="UniProtKB-KW"/>
</dbReference>
<keyword evidence="14" id="KW-0443">Lipid metabolism</keyword>
<evidence type="ECO:0000256" key="2">
    <source>
        <dbReference type="ARBA" id="ARBA00004651"/>
    </source>
</evidence>
<comment type="catalytic activity">
    <reaction evidence="1 18">
        <text>a 1,2-diacyl-sn-glycero-3-phosphate + CTP + H(+) = a CDP-1,2-diacyl-sn-glycerol + diphosphate</text>
        <dbReference type="Rhea" id="RHEA:16229"/>
        <dbReference type="ChEBI" id="CHEBI:15378"/>
        <dbReference type="ChEBI" id="CHEBI:33019"/>
        <dbReference type="ChEBI" id="CHEBI:37563"/>
        <dbReference type="ChEBI" id="CHEBI:58332"/>
        <dbReference type="ChEBI" id="CHEBI:58608"/>
        <dbReference type="EC" id="2.7.7.41"/>
    </reaction>
</comment>
<keyword evidence="10 18" id="KW-0808">Transferase</keyword>
<evidence type="ECO:0000256" key="1">
    <source>
        <dbReference type="ARBA" id="ARBA00001698"/>
    </source>
</evidence>
<comment type="similarity">
    <text evidence="5 18">Belongs to the CDS family.</text>
</comment>
<dbReference type="EMBL" id="JAPQFJ010000005">
    <property type="protein sequence ID" value="MCY6958263.1"/>
    <property type="molecule type" value="Genomic_DNA"/>
</dbReference>
<comment type="caution">
    <text evidence="20">The sequence shown here is derived from an EMBL/GenBank/DDBJ whole genome shotgun (WGS) entry which is preliminary data.</text>
</comment>
<evidence type="ECO:0000256" key="4">
    <source>
        <dbReference type="ARBA" id="ARBA00005189"/>
    </source>
</evidence>
<evidence type="ECO:0000256" key="11">
    <source>
        <dbReference type="ARBA" id="ARBA00022692"/>
    </source>
</evidence>